<evidence type="ECO:0000256" key="3">
    <source>
        <dbReference type="ARBA" id="ARBA00022989"/>
    </source>
</evidence>
<organism evidence="6">
    <name type="scientific">freshwater metagenome</name>
    <dbReference type="NCBI Taxonomy" id="449393"/>
    <lineage>
        <taxon>unclassified sequences</taxon>
        <taxon>metagenomes</taxon>
        <taxon>ecological metagenomes</taxon>
    </lineage>
</organism>
<dbReference type="PANTHER" id="PTHR43701:SF2">
    <property type="entry name" value="MEMBRANE TRANSPORTER PROTEIN YJNA-RELATED"/>
    <property type="match status" value="1"/>
</dbReference>
<name>A0A6J6YAR7_9ZZZZ</name>
<comment type="subcellular location">
    <subcellularLocation>
        <location evidence="1">Membrane</location>
        <topology evidence="1">Multi-pass membrane protein</topology>
    </subcellularLocation>
</comment>
<feature type="transmembrane region" description="Helical" evidence="5">
    <location>
        <begin position="27"/>
        <end position="49"/>
    </location>
</feature>
<gene>
    <name evidence="6" type="ORF">UFOPK3026_00844</name>
</gene>
<dbReference type="PANTHER" id="PTHR43701">
    <property type="entry name" value="MEMBRANE TRANSPORTER PROTEIN MJ0441-RELATED"/>
    <property type="match status" value="1"/>
</dbReference>
<evidence type="ECO:0000256" key="4">
    <source>
        <dbReference type="ARBA" id="ARBA00023136"/>
    </source>
</evidence>
<evidence type="ECO:0000313" key="6">
    <source>
        <dbReference type="EMBL" id="CAB4806480.1"/>
    </source>
</evidence>
<sequence>MLGLVSGVLAGLLGVGGGIVMVPAMVIFFSMPTTIAKGTSLVAIIPTAIIGTKRNISKNNVNLKLALIIGFSGVTSSFLTSRISLNLDDRLSNYMFAGLLTIVALKLISDERKAI</sequence>
<keyword evidence="2 5" id="KW-0812">Transmembrane</keyword>
<protein>
    <submittedName>
        <fullName evidence="6">Unannotated protein</fullName>
    </submittedName>
</protein>
<evidence type="ECO:0000256" key="1">
    <source>
        <dbReference type="ARBA" id="ARBA00004141"/>
    </source>
</evidence>
<accession>A0A6J6YAR7</accession>
<dbReference type="EMBL" id="CAFAAP010000120">
    <property type="protein sequence ID" value="CAB4806480.1"/>
    <property type="molecule type" value="Genomic_DNA"/>
</dbReference>
<evidence type="ECO:0000256" key="5">
    <source>
        <dbReference type="SAM" id="Phobius"/>
    </source>
</evidence>
<feature type="transmembrane region" description="Helical" evidence="5">
    <location>
        <begin position="91"/>
        <end position="109"/>
    </location>
</feature>
<keyword evidence="3 5" id="KW-1133">Transmembrane helix</keyword>
<evidence type="ECO:0000256" key="2">
    <source>
        <dbReference type="ARBA" id="ARBA00022692"/>
    </source>
</evidence>
<dbReference type="InterPro" id="IPR051598">
    <property type="entry name" value="TSUP/Inactive_protease-like"/>
</dbReference>
<proteinExistence type="predicted"/>
<feature type="transmembrane region" description="Helical" evidence="5">
    <location>
        <begin position="61"/>
        <end position="79"/>
    </location>
</feature>
<keyword evidence="4 5" id="KW-0472">Membrane</keyword>
<dbReference type="AlphaFoldDB" id="A0A6J6YAR7"/>
<dbReference type="GO" id="GO:0016020">
    <property type="term" value="C:membrane"/>
    <property type="evidence" value="ECO:0007669"/>
    <property type="project" value="UniProtKB-SubCell"/>
</dbReference>
<dbReference type="Pfam" id="PF01925">
    <property type="entry name" value="TauE"/>
    <property type="match status" value="1"/>
</dbReference>
<dbReference type="InterPro" id="IPR002781">
    <property type="entry name" value="TM_pro_TauE-like"/>
</dbReference>
<reference evidence="6" key="1">
    <citation type="submission" date="2020-05" db="EMBL/GenBank/DDBJ databases">
        <authorList>
            <person name="Chiriac C."/>
            <person name="Salcher M."/>
            <person name="Ghai R."/>
            <person name="Kavagutti S V."/>
        </authorList>
    </citation>
    <scope>NUCLEOTIDE SEQUENCE</scope>
</reference>